<dbReference type="Pfam" id="PF14559">
    <property type="entry name" value="TPR_19"/>
    <property type="match status" value="1"/>
</dbReference>
<name>A0A5K7XL16_9BACT</name>
<evidence type="ECO:0000256" key="1">
    <source>
        <dbReference type="PROSITE-ProRule" id="PRU00339"/>
    </source>
</evidence>
<dbReference type="SMART" id="SM00028">
    <property type="entry name" value="TPR"/>
    <property type="match status" value="3"/>
</dbReference>
<keyword evidence="1" id="KW-0802">TPR repeat</keyword>
<evidence type="ECO:0000313" key="3">
    <source>
        <dbReference type="Proteomes" id="UP000326837"/>
    </source>
</evidence>
<gene>
    <name evidence="2" type="ORF">PLANPX_3251</name>
</gene>
<dbReference type="RefSeq" id="WP_152099374.1">
    <property type="nucleotide sequence ID" value="NZ_AP021861.1"/>
</dbReference>
<dbReference type="PROSITE" id="PS50005">
    <property type="entry name" value="TPR"/>
    <property type="match status" value="1"/>
</dbReference>
<dbReference type="SUPFAM" id="SSF48452">
    <property type="entry name" value="TPR-like"/>
    <property type="match status" value="2"/>
</dbReference>
<dbReference type="Gene3D" id="1.25.40.10">
    <property type="entry name" value="Tetratricopeptide repeat domain"/>
    <property type="match status" value="2"/>
</dbReference>
<accession>A0A5K7XL16</accession>
<dbReference type="EMBL" id="AP021861">
    <property type="protein sequence ID" value="BBO33639.1"/>
    <property type="molecule type" value="Genomic_DNA"/>
</dbReference>
<feature type="repeat" description="TPR" evidence="1">
    <location>
        <begin position="141"/>
        <end position="174"/>
    </location>
</feature>
<dbReference type="InterPro" id="IPR011990">
    <property type="entry name" value="TPR-like_helical_dom_sf"/>
</dbReference>
<keyword evidence="3" id="KW-1185">Reference proteome</keyword>
<dbReference type="InterPro" id="IPR019734">
    <property type="entry name" value="TPR_rpt"/>
</dbReference>
<evidence type="ECO:0000313" key="2">
    <source>
        <dbReference type="EMBL" id="BBO33639.1"/>
    </source>
</evidence>
<dbReference type="Proteomes" id="UP000326837">
    <property type="component" value="Chromosome"/>
</dbReference>
<reference evidence="3" key="1">
    <citation type="submission" date="2019-10" db="EMBL/GenBank/DDBJ databases">
        <title>Lacipirellula parvula gen. nov., sp. nov., representing a lineage of planctomycetes widespread in freshwater anoxic habitats, and description of the family Lacipirellulaceae.</title>
        <authorList>
            <person name="Dedysh S.N."/>
            <person name="Kulichevskaya I.S."/>
            <person name="Beletsky A.V."/>
            <person name="Rakitin A.L."/>
            <person name="Mardanov A.V."/>
            <person name="Ivanova A.A."/>
            <person name="Saltykova V.X."/>
            <person name="Rijpstra W.I.C."/>
            <person name="Sinninghe Damste J.S."/>
            <person name="Ravin N.V."/>
        </authorList>
    </citation>
    <scope>NUCLEOTIDE SEQUENCE [LARGE SCALE GENOMIC DNA]</scope>
    <source>
        <strain evidence="3">PX69</strain>
    </source>
</reference>
<sequence length="1188" mass="132627">MSIPGISTLASLLRMLKAEQKERADAAKSQIAGWIRVRQDDEFKRLIVEDTVITTRVEKRLLDVDTRLEGLEELIAGSVHPSTTPQTEPSAITAATDAGVTALIEEAVSYMRRNILEVATEKLLELRNSPHWPSMTPRQRFRIVANLGQCKTRIEEFGRALAYFEEALLHQPDDIEAQALVATAHFSAGDDKEAERRAREILEQHPDTPFAHLVLIRLDDTDTSTEDIWNGLPPSVKYDVNILATTAWRAHRLMEFDFALFLASEGIKDEANRLGFEVLQNVVAVNRIYVAHENHLVRSPEETSVLEAAISRFETLAEQIVAEPGRQHRGQFYFYYAGALRLLGKAQEASHVYKQAVRAWPAATDIGRQYAQLLRDLGEIDEAIEALQANSFHSSDPKSCVFLSFLLADRDTHEDREVAAELLSGVVQDGVEVDLRELSNAIKLLGLLRSKQGSVDGVIDKIRTLSRADLSQAHRDALIATCYGVAKNFEEADSHARLAVSQLLPTDDETAWIDAALACRGCKLHAEAVAAFSQIVTPQSPLNQIEWLLESAYHSDSVGAILNFCSKLREDGVFLEEAIDLEVYNREKYSDIDGALEVLDAYIALNNNDDFTKLVKLRKALIGAIHDRPEVAKLPIEELPTWEEATPEIGKMVVVLLRERGDSELALDYAYRLLQKNHDSADAHRAFLTACGEPGKEHSLPSFESAQPGAAVEYMDVSSGDIAAWILEDSSLVDRNRRELDLSHPTAQDLLGKSLGDEFLLRTSGTQRHHGRILRIISKYQYVYKDIMDNWQERFPDDPQVQRFSSVNADGDPDFSPIFQILDHRAAVTAQLHKVYKDNPLSVTSFAAMSGVDAFDATSHLAAQGDIDIRCCQGNELEYDQALLRTGLSSQLVLCESAIATLWQTQIWKSLNHTPTLIVNLGVMQQVRRKALDGTFLGKGFLSKVGEQYRYDEYDPELINARDTEFRDFYQWLASHSQAENGLALADLSPHKRKYLTEFFGFGAAQTIATAMKFNLVLWTDDLTIAEVSRIELNVERTWTEIVVQNLANLGQLSAAVLTENIARLNGCRYTHARLTPDAILASAQIANWDYSAWPFPSVVTWCGRPEVNRFGIAKVSAHALPLLYAAAPSVDAAHRMSKAMLEGVLTIGEGKYILRAIRKNLHRLFDCDTDAYSDCDGLIGYLLKSHL</sequence>
<proteinExistence type="predicted"/>
<organism evidence="2 3">
    <name type="scientific">Lacipirellula parvula</name>
    <dbReference type="NCBI Taxonomy" id="2650471"/>
    <lineage>
        <taxon>Bacteria</taxon>
        <taxon>Pseudomonadati</taxon>
        <taxon>Planctomycetota</taxon>
        <taxon>Planctomycetia</taxon>
        <taxon>Pirellulales</taxon>
        <taxon>Lacipirellulaceae</taxon>
        <taxon>Lacipirellula</taxon>
    </lineage>
</organism>
<protein>
    <submittedName>
        <fullName evidence="2">Uncharacterized protein</fullName>
    </submittedName>
</protein>
<dbReference type="KEGG" id="lpav:PLANPX_3251"/>
<dbReference type="AlphaFoldDB" id="A0A5K7XL16"/>